<evidence type="ECO:0000313" key="4">
    <source>
        <dbReference type="EMBL" id="MDY0883452.1"/>
    </source>
</evidence>
<dbReference type="Pfam" id="PF08240">
    <property type="entry name" value="ADH_N"/>
    <property type="match status" value="1"/>
</dbReference>
<accession>A0ABU5EAS0</accession>
<feature type="domain" description="Enoyl reductase (ER)" evidence="3">
    <location>
        <begin position="10"/>
        <end position="328"/>
    </location>
</feature>
<dbReference type="Gene3D" id="3.40.50.720">
    <property type="entry name" value="NAD(P)-binding Rossmann-like Domain"/>
    <property type="match status" value="1"/>
</dbReference>
<dbReference type="RefSeq" id="WP_320508671.1">
    <property type="nucleotide sequence ID" value="NZ_JAXCLW010000002.1"/>
</dbReference>
<dbReference type="InterPro" id="IPR013149">
    <property type="entry name" value="ADH-like_C"/>
</dbReference>
<evidence type="ECO:0000259" key="3">
    <source>
        <dbReference type="SMART" id="SM00829"/>
    </source>
</evidence>
<dbReference type="PANTHER" id="PTHR48106:SF8">
    <property type="entry name" value="OS02G0805600 PROTEIN"/>
    <property type="match status" value="1"/>
</dbReference>
<dbReference type="Gene3D" id="3.90.180.10">
    <property type="entry name" value="Medium-chain alcohol dehydrogenases, catalytic domain"/>
    <property type="match status" value="1"/>
</dbReference>
<dbReference type="PANTHER" id="PTHR48106">
    <property type="entry name" value="QUINONE OXIDOREDUCTASE PIG3-RELATED"/>
    <property type="match status" value="1"/>
</dbReference>
<dbReference type="SMART" id="SM00829">
    <property type="entry name" value="PKS_ER"/>
    <property type="match status" value="1"/>
</dbReference>
<comment type="caution">
    <text evidence="4">The sequence shown here is derived from an EMBL/GenBank/DDBJ whole genome shotgun (WGS) entry which is preliminary data.</text>
</comment>
<evidence type="ECO:0000256" key="2">
    <source>
        <dbReference type="ARBA" id="ARBA00023002"/>
    </source>
</evidence>
<dbReference type="EMBL" id="JAXCLW010000002">
    <property type="protein sequence ID" value="MDY0883452.1"/>
    <property type="molecule type" value="Genomic_DNA"/>
</dbReference>
<organism evidence="4 5">
    <name type="scientific">Dongia soli</name>
    <dbReference type="NCBI Taxonomy" id="600628"/>
    <lineage>
        <taxon>Bacteria</taxon>
        <taxon>Pseudomonadati</taxon>
        <taxon>Pseudomonadota</taxon>
        <taxon>Alphaproteobacteria</taxon>
        <taxon>Rhodospirillales</taxon>
        <taxon>Dongiaceae</taxon>
        <taxon>Dongia</taxon>
    </lineage>
</organism>
<evidence type="ECO:0000313" key="5">
    <source>
        <dbReference type="Proteomes" id="UP001279642"/>
    </source>
</evidence>
<dbReference type="InterPro" id="IPR014189">
    <property type="entry name" value="Quinone_OxRdtase_PIG3"/>
</dbReference>
<keyword evidence="1" id="KW-0521">NADP</keyword>
<gene>
    <name evidence="4" type="ORF">SMD27_11405</name>
</gene>
<reference evidence="4 5" key="1">
    <citation type="journal article" date="2016" name="Antonie Van Leeuwenhoek">
        <title>Dongia soli sp. nov., isolated from soil from Dokdo, Korea.</title>
        <authorList>
            <person name="Kim D.U."/>
            <person name="Lee H."/>
            <person name="Kim H."/>
            <person name="Kim S.G."/>
            <person name="Ka J.O."/>
        </authorList>
    </citation>
    <scope>NUCLEOTIDE SEQUENCE [LARGE SCALE GENOMIC DNA]</scope>
    <source>
        <strain evidence="4 5">D78</strain>
    </source>
</reference>
<dbReference type="Pfam" id="PF00107">
    <property type="entry name" value="ADH_zinc_N"/>
    <property type="match status" value="1"/>
</dbReference>
<keyword evidence="2" id="KW-0560">Oxidoreductase</keyword>
<dbReference type="InterPro" id="IPR011032">
    <property type="entry name" value="GroES-like_sf"/>
</dbReference>
<dbReference type="Proteomes" id="UP001279642">
    <property type="component" value="Unassembled WGS sequence"/>
</dbReference>
<dbReference type="InterPro" id="IPR036291">
    <property type="entry name" value="NAD(P)-bd_dom_sf"/>
</dbReference>
<protein>
    <submittedName>
        <fullName evidence="4">NAD(P)H-quinone oxidoreductase</fullName>
    </submittedName>
</protein>
<evidence type="ECO:0000256" key="1">
    <source>
        <dbReference type="ARBA" id="ARBA00022857"/>
    </source>
</evidence>
<proteinExistence type="predicted"/>
<sequence length="330" mass="34512">MTAIEITKAGEPEVLQPVARAVPIPQSGEVLIKVAAAGINRPDVLQRQGSYAPPPGASDLPGLEVAGTIVALASDQASSNGATWKVGDQVMALTPGGGYAEYCVTPAAHCLRVPTGLDMAAAAAIPETFFTVWTNVFERARLQSGETFLVHGGSSGIGTTAIQLAHQFGARVFTTAGSDDKCRSCKELGADIAINYKSADFVEVIKKETGGAGIDVILDMVGGDYIPRNLKSLAVDGRLVQIAFLQGSSAEINLAPLMVKRQTITGSTLRPRSVADKAKIAAALSEKVLPLIDAGKVRPILYKTFPLREAAAAHRLMETSAHTGKIVLTV</sequence>
<dbReference type="InterPro" id="IPR013154">
    <property type="entry name" value="ADH-like_N"/>
</dbReference>
<name>A0ABU5EAS0_9PROT</name>
<dbReference type="NCBIfam" id="TIGR02824">
    <property type="entry name" value="quinone_pig3"/>
    <property type="match status" value="1"/>
</dbReference>
<dbReference type="InterPro" id="IPR020843">
    <property type="entry name" value="ER"/>
</dbReference>
<dbReference type="SUPFAM" id="SSF50129">
    <property type="entry name" value="GroES-like"/>
    <property type="match status" value="1"/>
</dbReference>
<keyword evidence="5" id="KW-1185">Reference proteome</keyword>
<dbReference type="CDD" id="cd05276">
    <property type="entry name" value="p53_inducible_oxidoreductase"/>
    <property type="match status" value="1"/>
</dbReference>
<dbReference type="SUPFAM" id="SSF51735">
    <property type="entry name" value="NAD(P)-binding Rossmann-fold domains"/>
    <property type="match status" value="1"/>
</dbReference>